<organism evidence="13 14">
    <name type="scientific">Pleurostoma richardsiae</name>
    <dbReference type="NCBI Taxonomy" id="41990"/>
    <lineage>
        <taxon>Eukaryota</taxon>
        <taxon>Fungi</taxon>
        <taxon>Dikarya</taxon>
        <taxon>Ascomycota</taxon>
        <taxon>Pezizomycotina</taxon>
        <taxon>Sordariomycetes</taxon>
        <taxon>Sordariomycetidae</taxon>
        <taxon>Calosphaeriales</taxon>
        <taxon>Pleurostomataceae</taxon>
        <taxon>Pleurostoma</taxon>
    </lineage>
</organism>
<dbReference type="InterPro" id="IPR048369">
    <property type="entry name" value="COG6_C"/>
</dbReference>
<evidence type="ECO:0000256" key="6">
    <source>
        <dbReference type="ARBA" id="ARBA00023034"/>
    </source>
</evidence>
<evidence type="ECO:0000256" key="4">
    <source>
        <dbReference type="ARBA" id="ARBA00022448"/>
    </source>
</evidence>
<evidence type="ECO:0000259" key="11">
    <source>
        <dbReference type="Pfam" id="PF06419"/>
    </source>
</evidence>
<reference evidence="13" key="1">
    <citation type="submission" date="2022-07" db="EMBL/GenBank/DDBJ databases">
        <title>Fungi with potential for degradation of polypropylene.</title>
        <authorList>
            <person name="Gostincar C."/>
        </authorList>
    </citation>
    <scope>NUCLEOTIDE SEQUENCE</scope>
    <source>
        <strain evidence="13">EXF-13308</strain>
    </source>
</reference>
<evidence type="ECO:0000256" key="2">
    <source>
        <dbReference type="ARBA" id="ARBA00011023"/>
    </source>
</evidence>
<keyword evidence="5 10" id="KW-0653">Protein transport</keyword>
<comment type="similarity">
    <text evidence="2 10">Belongs to the COG6 family.</text>
</comment>
<evidence type="ECO:0000256" key="1">
    <source>
        <dbReference type="ARBA" id="ARBA00004395"/>
    </source>
</evidence>
<feature type="domain" description="Conserved oligomeric complex COG6 N-terminal" evidence="11">
    <location>
        <begin position="37"/>
        <end position="145"/>
    </location>
</feature>
<dbReference type="PANTHER" id="PTHR21506:SF0">
    <property type="entry name" value="CONSERVED OLIGOMERIC GOLGI COMPLEX SUBUNIT 6"/>
    <property type="match status" value="1"/>
</dbReference>
<evidence type="ECO:0000313" key="14">
    <source>
        <dbReference type="Proteomes" id="UP001174694"/>
    </source>
</evidence>
<keyword evidence="7 10" id="KW-0472">Membrane</keyword>
<feature type="domain" description="Conserved Oligomeric Golgi complex subunit 6 C-terminal" evidence="12">
    <location>
        <begin position="179"/>
        <end position="679"/>
    </location>
</feature>
<evidence type="ECO:0000256" key="10">
    <source>
        <dbReference type="RuleBase" id="RU365075"/>
    </source>
</evidence>
<protein>
    <recommendedName>
        <fullName evidence="3 10">Conserved oligomeric Golgi complex subunit 6</fullName>
        <shortName evidence="10">COG complex subunit 6</shortName>
    </recommendedName>
    <alternativeName>
        <fullName evidence="8 10">Component of oligomeric Golgi complex 6</fullName>
    </alternativeName>
</protein>
<keyword evidence="14" id="KW-1185">Reference proteome</keyword>
<evidence type="ECO:0000313" key="13">
    <source>
        <dbReference type="EMBL" id="KAJ9134800.1"/>
    </source>
</evidence>
<dbReference type="GO" id="GO:0017119">
    <property type="term" value="C:Golgi transport complex"/>
    <property type="evidence" value="ECO:0007669"/>
    <property type="project" value="UniProtKB-UniRule"/>
</dbReference>
<dbReference type="EMBL" id="JANBVO010000041">
    <property type="protein sequence ID" value="KAJ9134800.1"/>
    <property type="molecule type" value="Genomic_DNA"/>
</dbReference>
<keyword evidence="6 10" id="KW-0333">Golgi apparatus</keyword>
<evidence type="ECO:0000259" key="12">
    <source>
        <dbReference type="Pfam" id="PF20653"/>
    </source>
</evidence>
<keyword evidence="4 10" id="KW-0813">Transport</keyword>
<comment type="subunit">
    <text evidence="10">Component of the conserved oligomeric Golgi complex.</text>
</comment>
<dbReference type="AlphaFoldDB" id="A0AA38VIZ7"/>
<evidence type="ECO:0000256" key="3">
    <source>
        <dbReference type="ARBA" id="ARBA00020973"/>
    </source>
</evidence>
<dbReference type="GO" id="GO:0006891">
    <property type="term" value="P:intra-Golgi vesicle-mediated transport"/>
    <property type="evidence" value="ECO:0007669"/>
    <property type="project" value="UniProtKB-UniRule"/>
</dbReference>
<sequence length="680" mass="76284">MSSTSRTLNPLLAKVSTVLSTSYADGEFRSALSLVDDRGIGTKVGTRRRLRLGLQKEVIETNRLVIDEFGRVAEQLLRIGATLERINSGHVRARCQVSSAHKVTSVVLEDASAVLSRKRIAEAKERLLQTFRYQCILSQDEAAILGLAADLVDDNFFAVLSKAKRIVRDCELLLGFESQTLGLEIMEYTSKNINLAFQKLSRWLQREFKGLNLENPHIGSSIRRALRTLAERPSLFQNCLDTFAEAREQVLSDAYYTALTGSSAMSTPDRSRKPIELVAHDSLRYAGDMLAWIHSATVSEREALEVLFVSGDGSEIIRGLQASRENEVWRLLADDIDGSPTFDAVKALNDLVDRDMSGAIRILRQRVEQVIQTNEDTTLAYKLANLLNFYRITFAKLLSTSSLLVQSLGSLEADALRQFRALMKDHIATLQGDFQHPPSDLSPPGFLQDAMEKLKAILKSYETSLTPSSNREIDFQPILSDALDPFLLGCENMSRGISPPARHIFLINCLRAAQTAMESFDFTYNRREQLQIQIELELQKIRESQYRFLRTESGLDLMFSALGPLTEGRDSAIELRSLEVLQPTALVQARHTLDDFLPSALMDAMENVKRLQDASLARRVTEEAAERFCIDFEHIENMLVYADEVAEHENVDQNGKGSPTEEGFRAMFPRTAGEIRVLLS</sequence>
<accession>A0AA38VIZ7</accession>
<comment type="subcellular location">
    <subcellularLocation>
        <location evidence="1 10">Golgi apparatus membrane</location>
        <topology evidence="1 10">Peripheral membrane protein</topology>
    </subcellularLocation>
</comment>
<dbReference type="GO" id="GO:0000139">
    <property type="term" value="C:Golgi membrane"/>
    <property type="evidence" value="ECO:0007669"/>
    <property type="project" value="UniProtKB-SubCell"/>
</dbReference>
<evidence type="ECO:0000256" key="7">
    <source>
        <dbReference type="ARBA" id="ARBA00023136"/>
    </source>
</evidence>
<dbReference type="SMART" id="SM01087">
    <property type="entry name" value="COG6"/>
    <property type="match status" value="1"/>
</dbReference>
<dbReference type="InterPro" id="IPR048368">
    <property type="entry name" value="COG6_N"/>
</dbReference>
<gene>
    <name evidence="13" type="ORF">NKR23_g9910</name>
</gene>
<comment type="function">
    <text evidence="9">Acts as a component of the peripheral membrane COG complex that is involved in intra-Golgi protein trafficking. COG is located at the cis-Golgi, and regulates tethering of retrograde intra-Golgi vesicles and possibly a number of other membrane trafficking events.</text>
</comment>
<dbReference type="Pfam" id="PF20653">
    <property type="entry name" value="COG6_C"/>
    <property type="match status" value="1"/>
</dbReference>
<comment type="caution">
    <text evidence="13">The sequence shown here is derived from an EMBL/GenBank/DDBJ whole genome shotgun (WGS) entry which is preliminary data.</text>
</comment>
<dbReference type="GO" id="GO:0015031">
    <property type="term" value="P:protein transport"/>
    <property type="evidence" value="ECO:0007669"/>
    <property type="project" value="UniProtKB-KW"/>
</dbReference>
<evidence type="ECO:0000256" key="9">
    <source>
        <dbReference type="ARBA" id="ARBA00043873"/>
    </source>
</evidence>
<dbReference type="Pfam" id="PF06419">
    <property type="entry name" value="COG6_N"/>
    <property type="match status" value="1"/>
</dbReference>
<evidence type="ECO:0000256" key="8">
    <source>
        <dbReference type="ARBA" id="ARBA00031348"/>
    </source>
</evidence>
<comment type="function">
    <text evidence="10">Acts as component of the peripheral membrane COG complex that is involved in intra-Golgi protein trafficking. COG is located at the cis-Golgi, and regulates tethering of retrograde intra-Golgi vesicles and possibly a number of other membrane trafficking events.</text>
</comment>
<dbReference type="PANTHER" id="PTHR21506">
    <property type="entry name" value="COMPONENT OF OLIGOMERIC GOLGI COMPLEX 6"/>
    <property type="match status" value="1"/>
</dbReference>
<dbReference type="InterPro" id="IPR010490">
    <property type="entry name" value="COG6"/>
</dbReference>
<dbReference type="Proteomes" id="UP001174694">
    <property type="component" value="Unassembled WGS sequence"/>
</dbReference>
<name>A0AA38VIZ7_9PEZI</name>
<evidence type="ECO:0000256" key="5">
    <source>
        <dbReference type="ARBA" id="ARBA00022927"/>
    </source>
</evidence>
<proteinExistence type="inferred from homology"/>